<dbReference type="InterPro" id="IPR001611">
    <property type="entry name" value="Leu-rich_rpt"/>
</dbReference>
<dbReference type="InterPro" id="IPR027417">
    <property type="entry name" value="P-loop_NTPase"/>
</dbReference>
<dbReference type="Proteomes" id="UP000000226">
    <property type="component" value="Chromosome 10"/>
</dbReference>
<gene>
    <name evidence="5" type="ORF">PHAVU_010G055100g</name>
</gene>
<dbReference type="Pfam" id="PF00931">
    <property type="entry name" value="NB-ARC"/>
    <property type="match status" value="1"/>
</dbReference>
<dbReference type="Gene3D" id="1.10.8.430">
    <property type="entry name" value="Helical domain of apoptotic protease-activating factors"/>
    <property type="match status" value="1"/>
</dbReference>
<dbReference type="Gene3D" id="3.40.50.10140">
    <property type="entry name" value="Toll/interleukin-1 receptor homology (TIR) domain"/>
    <property type="match status" value="2"/>
</dbReference>
<reference evidence="6" key="1">
    <citation type="journal article" date="2014" name="Nat. Genet.">
        <title>A reference genome for common bean and genome-wide analysis of dual domestications.</title>
        <authorList>
            <person name="Schmutz J."/>
            <person name="McClean P.E."/>
            <person name="Mamidi S."/>
            <person name="Wu G.A."/>
            <person name="Cannon S.B."/>
            <person name="Grimwood J."/>
            <person name="Jenkins J."/>
            <person name="Shu S."/>
            <person name="Song Q."/>
            <person name="Chavarro C."/>
            <person name="Torres-Torres M."/>
            <person name="Geffroy V."/>
            <person name="Moghaddam S.M."/>
            <person name="Gao D."/>
            <person name="Abernathy B."/>
            <person name="Barry K."/>
            <person name="Blair M."/>
            <person name="Brick M.A."/>
            <person name="Chovatia M."/>
            <person name="Gepts P."/>
            <person name="Goodstein D.M."/>
            <person name="Gonzales M."/>
            <person name="Hellsten U."/>
            <person name="Hyten D.L."/>
            <person name="Jia G."/>
            <person name="Kelly J.D."/>
            <person name="Kudrna D."/>
            <person name="Lee R."/>
            <person name="Richard M.M."/>
            <person name="Miklas P.N."/>
            <person name="Osorno J.M."/>
            <person name="Rodrigues J."/>
            <person name="Thareau V."/>
            <person name="Urrea C.A."/>
            <person name="Wang M."/>
            <person name="Yu Y."/>
            <person name="Zhang M."/>
            <person name="Wing R.A."/>
            <person name="Cregan P.B."/>
            <person name="Rokhsar D.S."/>
            <person name="Jackson S.A."/>
        </authorList>
    </citation>
    <scope>NUCLEOTIDE SEQUENCE [LARGE SCALE GENOMIC DNA]</scope>
    <source>
        <strain evidence="6">cv. G19833</strain>
    </source>
</reference>
<dbReference type="InterPro" id="IPR032675">
    <property type="entry name" value="LRR_dom_sf"/>
</dbReference>
<dbReference type="SUPFAM" id="SSF52058">
    <property type="entry name" value="L domain-like"/>
    <property type="match status" value="1"/>
</dbReference>
<keyword evidence="1" id="KW-0433">Leucine-rich repeat</keyword>
<dbReference type="InterPro" id="IPR002182">
    <property type="entry name" value="NB-ARC"/>
</dbReference>
<dbReference type="SMR" id="V7ALY1"/>
<dbReference type="SUPFAM" id="SSF46785">
    <property type="entry name" value="Winged helix' DNA-binding domain"/>
    <property type="match status" value="1"/>
</dbReference>
<protein>
    <recommendedName>
        <fullName evidence="4">TIR domain-containing protein</fullName>
    </recommendedName>
</protein>
<dbReference type="InterPro" id="IPR042197">
    <property type="entry name" value="Apaf_helical"/>
</dbReference>
<dbReference type="OrthoDB" id="6160824at2759"/>
<feature type="domain" description="TIR" evidence="4">
    <location>
        <begin position="19"/>
        <end position="131"/>
    </location>
</feature>
<dbReference type="Gene3D" id="3.80.10.10">
    <property type="entry name" value="Ribonuclease Inhibitor"/>
    <property type="match status" value="1"/>
</dbReference>
<sequence length="924" mass="107027">MPSNAIIQYTSSSSSPATYIYDVFVSFRGEDTRNTFTSFLFQALRTKGINVVIIPIFYDVEPSVVRKQSGCYEKAFTEYEKRLREDEVKMEEVQRWRQALTQVANISGWDIRNKSQCEQIKEIVQKIIKILGPKMSRLPKDELIAIESRVEELKNLLCLEPVNDVRVVGISGMHGIGKTTLARALYERIYHQYDFGCFIDDVSNIYRDSGSLGVQKQLISQSLNEKSLELCNVIDGTYWVWTKLHNARTLIVLDNVDQGEQLKLLTGNRDIRTCISGGSRIIIISRDEHILKTHEVNYVYQVHPLSWKNVVQLFCRNAFKVNYILDDYEELASEVLFHAQGHPLAIEVIGSSLSGRNVSQWKIALGRLKYNKDRNIMDVLRISFNQLEEEEKEIFLDIPCFLNSDHEGMGYSKDEAEKILSFRGFDYKNGIPTLIEKFLITCEYGYIHMHRLLMDLGQSIVREKSPKEPLKWSRLWEYEDFEKSMLDNEATENLEVIYIECNLLSGTVRADGSLNHLSNELAYLNWRKYPFKCLPQSFQPEKLVELRLVRSSIKRLWKGTKSLNNLRFVNLSYSEDLVEMPDVRETLNLEKIELEKCIKLRKVHPSIGLLRKLAFLNLRICKNLMSLPNIILSLNSLEYLNVSGFLLLPSIPTCPCSLTCLLELDLSFCNLVRIPDAIGKLRCLERLNLKGNNFTTLPNLQNLFRLYHLNLQHCKPFKRLPVLPSQTDLPSTLQLGLLIYDCPELVVSEDCSSRIFSWVIQIFQARCSRNTDSPNLCPSAGSVIPGSEIPRWFNNQFVSMDNSIRIDASPIMHVNNWIGVDITGNGSIKDNPRIPPVDLRRDLVIAKSDHMWLFYLSLQEFHRLCYNCRWYTTYKGVTTVKFSKLMANWTKIWKKENQYVKVYLNKYGYRWVYEQDRKLPNSGT</sequence>
<dbReference type="InterPro" id="IPR044974">
    <property type="entry name" value="Disease_R_plants"/>
</dbReference>
<keyword evidence="6" id="KW-1185">Reference proteome</keyword>
<dbReference type="GO" id="GO:0006952">
    <property type="term" value="P:defense response"/>
    <property type="evidence" value="ECO:0007669"/>
    <property type="project" value="UniProtKB-KW"/>
</dbReference>
<dbReference type="eggNOG" id="ENOG502R41B">
    <property type="taxonomic scope" value="Eukaryota"/>
</dbReference>
<dbReference type="PRINTS" id="PR00364">
    <property type="entry name" value="DISEASERSIST"/>
</dbReference>
<dbReference type="InterPro" id="IPR036390">
    <property type="entry name" value="WH_DNA-bd_sf"/>
</dbReference>
<dbReference type="Pfam" id="PF01582">
    <property type="entry name" value="TIR"/>
    <property type="match status" value="1"/>
</dbReference>
<dbReference type="PANTHER" id="PTHR11017">
    <property type="entry name" value="LEUCINE-RICH REPEAT-CONTAINING PROTEIN"/>
    <property type="match status" value="1"/>
</dbReference>
<dbReference type="GO" id="GO:0007165">
    <property type="term" value="P:signal transduction"/>
    <property type="evidence" value="ECO:0007669"/>
    <property type="project" value="InterPro"/>
</dbReference>
<dbReference type="Pfam" id="PF23282">
    <property type="entry name" value="WHD_ROQ1"/>
    <property type="match status" value="1"/>
</dbReference>
<accession>V7ALY1</accession>
<organism evidence="5 6">
    <name type="scientific">Phaseolus vulgaris</name>
    <name type="common">Kidney bean</name>
    <name type="synonym">French bean</name>
    <dbReference type="NCBI Taxonomy" id="3885"/>
    <lineage>
        <taxon>Eukaryota</taxon>
        <taxon>Viridiplantae</taxon>
        <taxon>Streptophyta</taxon>
        <taxon>Embryophyta</taxon>
        <taxon>Tracheophyta</taxon>
        <taxon>Spermatophyta</taxon>
        <taxon>Magnoliopsida</taxon>
        <taxon>eudicotyledons</taxon>
        <taxon>Gunneridae</taxon>
        <taxon>Pentapetalae</taxon>
        <taxon>rosids</taxon>
        <taxon>fabids</taxon>
        <taxon>Fabales</taxon>
        <taxon>Fabaceae</taxon>
        <taxon>Papilionoideae</taxon>
        <taxon>50 kb inversion clade</taxon>
        <taxon>NPAAA clade</taxon>
        <taxon>indigoferoid/millettioid clade</taxon>
        <taxon>Phaseoleae</taxon>
        <taxon>Phaseolus</taxon>
    </lineage>
</organism>
<evidence type="ECO:0000256" key="1">
    <source>
        <dbReference type="ARBA" id="ARBA00022614"/>
    </source>
</evidence>
<proteinExistence type="predicted"/>
<dbReference type="EMBL" id="CM002297">
    <property type="protein sequence ID" value="ESW06524.1"/>
    <property type="molecule type" value="Genomic_DNA"/>
</dbReference>
<keyword evidence="3" id="KW-0611">Plant defense</keyword>
<dbReference type="OMA" id="SSERYQC"/>
<evidence type="ECO:0000313" key="6">
    <source>
        <dbReference type="Proteomes" id="UP000000226"/>
    </source>
</evidence>
<evidence type="ECO:0000259" key="4">
    <source>
        <dbReference type="PROSITE" id="PS50104"/>
    </source>
</evidence>
<dbReference type="Gramene" id="ESW06524">
    <property type="protein sequence ID" value="ESW06524"/>
    <property type="gene ID" value="PHAVU_010G055100g"/>
</dbReference>
<keyword evidence="2" id="KW-0677">Repeat</keyword>
<dbReference type="PANTHER" id="PTHR11017:SF259">
    <property type="entry name" value="ADP-RIBOSYL CYCLASE_CYCLIC ADP-RIBOSE HYDROLASE"/>
    <property type="match status" value="1"/>
</dbReference>
<name>V7ALY1_PHAVU</name>
<dbReference type="SUPFAM" id="SSF52200">
    <property type="entry name" value="Toll/Interleukin receptor TIR domain"/>
    <property type="match status" value="1"/>
</dbReference>
<evidence type="ECO:0000256" key="2">
    <source>
        <dbReference type="ARBA" id="ARBA00022737"/>
    </source>
</evidence>
<evidence type="ECO:0000256" key="3">
    <source>
        <dbReference type="ARBA" id="ARBA00022821"/>
    </source>
</evidence>
<dbReference type="GO" id="GO:0043531">
    <property type="term" value="F:ADP binding"/>
    <property type="evidence" value="ECO:0007669"/>
    <property type="project" value="InterPro"/>
</dbReference>
<evidence type="ECO:0000313" key="5">
    <source>
        <dbReference type="EMBL" id="ESW06524.1"/>
    </source>
</evidence>
<dbReference type="AlphaFoldDB" id="V7ALY1"/>
<dbReference type="InterPro" id="IPR000157">
    <property type="entry name" value="TIR_dom"/>
</dbReference>
<dbReference type="Gene3D" id="3.40.50.300">
    <property type="entry name" value="P-loop containing nucleotide triphosphate hydrolases"/>
    <property type="match status" value="1"/>
</dbReference>
<dbReference type="InterPro" id="IPR035897">
    <property type="entry name" value="Toll_tir_struct_dom_sf"/>
</dbReference>
<dbReference type="PROSITE" id="PS50104">
    <property type="entry name" value="TIR"/>
    <property type="match status" value="1"/>
</dbReference>
<dbReference type="InterPro" id="IPR058192">
    <property type="entry name" value="WHD_ROQ1-like"/>
</dbReference>
<dbReference type="SUPFAM" id="SSF52540">
    <property type="entry name" value="P-loop containing nucleoside triphosphate hydrolases"/>
    <property type="match status" value="1"/>
</dbReference>
<dbReference type="PROSITE" id="PS51450">
    <property type="entry name" value="LRR"/>
    <property type="match status" value="1"/>
</dbReference>